<dbReference type="PANTHER" id="PTHR43827">
    <property type="entry name" value="2,5-DIKETO-D-GLUCONIC ACID REDUCTASE"/>
    <property type="match status" value="1"/>
</dbReference>
<evidence type="ECO:0000259" key="4">
    <source>
        <dbReference type="Pfam" id="PF00248"/>
    </source>
</evidence>
<accession>A0A6A0HFW8</accession>
<dbReference type="InterPro" id="IPR020471">
    <property type="entry name" value="AKR"/>
</dbReference>
<dbReference type="AlphaFoldDB" id="A0A6A0HFW8"/>
<dbReference type="SUPFAM" id="SSF51430">
    <property type="entry name" value="NAD(P)-linked oxidoreductase"/>
    <property type="match status" value="1"/>
</dbReference>
<dbReference type="EMBL" id="JQDR03001022">
    <property type="protein sequence ID" value="KAA0203705.1"/>
    <property type="molecule type" value="Genomic_DNA"/>
</dbReference>
<dbReference type="GO" id="GO:0016491">
    <property type="term" value="F:oxidoreductase activity"/>
    <property type="evidence" value="ECO:0007669"/>
    <property type="project" value="InterPro"/>
</dbReference>
<evidence type="ECO:0000256" key="1">
    <source>
        <dbReference type="ARBA" id="ARBA00007905"/>
    </source>
</evidence>
<proteinExistence type="inferred from homology"/>
<comment type="caution">
    <text evidence="5">The sequence shown here is derived from an EMBL/GenBank/DDBJ whole genome shotgun (WGS) entry which is preliminary data.</text>
</comment>
<dbReference type="PANTHER" id="PTHR43827:SF3">
    <property type="entry name" value="NADP-DEPENDENT OXIDOREDUCTASE DOMAIN-CONTAINING PROTEIN"/>
    <property type="match status" value="1"/>
</dbReference>
<dbReference type="PROSITE" id="PS00062">
    <property type="entry name" value="ALDOKETO_REDUCTASE_2"/>
    <property type="match status" value="1"/>
</dbReference>
<evidence type="ECO:0000256" key="2">
    <source>
        <dbReference type="ARBA" id="ARBA00022857"/>
    </source>
</evidence>
<evidence type="ECO:0000313" key="5">
    <source>
        <dbReference type="EMBL" id="KAA0203705.1"/>
    </source>
</evidence>
<comment type="similarity">
    <text evidence="1">Belongs to the aldo/keto reductase family.</text>
</comment>
<dbReference type="Proteomes" id="UP000711488">
    <property type="component" value="Unassembled WGS sequence"/>
</dbReference>
<keyword evidence="3" id="KW-0560">Oxidoreductase</keyword>
<dbReference type="PRINTS" id="PR00069">
    <property type="entry name" value="ALDKETRDTASE"/>
</dbReference>
<gene>
    <name evidence="5" type="ORF">HAZT_HAZT010296</name>
</gene>
<dbReference type="InterPro" id="IPR036812">
    <property type="entry name" value="NAD(P)_OxRdtase_dom_sf"/>
</dbReference>
<reference evidence="5" key="1">
    <citation type="submission" date="2014-08" db="EMBL/GenBank/DDBJ databases">
        <authorList>
            <person name="Murali S."/>
            <person name="Richards S."/>
            <person name="Bandaranaike D."/>
            <person name="Bellair M."/>
            <person name="Blankenburg K."/>
            <person name="Chao H."/>
            <person name="Dinh H."/>
            <person name="Doddapaneni H."/>
            <person name="Dugan-Rocha S."/>
            <person name="Elkadiri S."/>
            <person name="Gnanaolivu R."/>
            <person name="Hughes D."/>
            <person name="Lee S."/>
            <person name="Li M."/>
            <person name="Ming W."/>
            <person name="Munidasa M."/>
            <person name="Muniz J."/>
            <person name="Nguyen L."/>
            <person name="Osuji N."/>
            <person name="Pu L.-L."/>
            <person name="Puazo M."/>
            <person name="Skinner E."/>
            <person name="Qu C."/>
            <person name="Quiroz J."/>
            <person name="Raj R."/>
            <person name="Weissenberger G."/>
            <person name="Xin Y."/>
            <person name="Zou X."/>
            <person name="Han Y."/>
            <person name="Worley K."/>
            <person name="Muzny D."/>
            <person name="Gibbs R."/>
        </authorList>
    </citation>
    <scope>NUCLEOTIDE SEQUENCE</scope>
    <source>
        <strain evidence="5">HAZT.00-mixed</strain>
        <tissue evidence="5">Whole organism</tissue>
    </source>
</reference>
<protein>
    <recommendedName>
        <fullName evidence="4">NADP-dependent oxidoreductase domain-containing protein</fullName>
    </recommendedName>
</protein>
<sequence>MLKNNVKMPILGLGTSHYGGFSGAAVQHAVRSCGCRHIDTAKRYGVEAAIADAVQAGTHLQIKWVLDYMYLLHWPLVPSWCTDSKQLLSETWRTLELLYDEERVRCIGVSNFDESDLLELLSDPELSTTPHINQCEFHPFHNPIRIRDFCSQHHIQFEGYCPLGKGKILDDPVLVEMAKVYRKSVSQILIRWNIQQRVVCIPKSTKPERVEINSQVGMKVV</sequence>
<dbReference type="OrthoDB" id="416253at2759"/>
<dbReference type="Gene3D" id="3.20.20.100">
    <property type="entry name" value="NADP-dependent oxidoreductase domain"/>
    <property type="match status" value="2"/>
</dbReference>
<feature type="domain" description="NADP-dependent oxidoreductase" evidence="4">
    <location>
        <begin position="69"/>
        <end position="216"/>
    </location>
</feature>
<keyword evidence="2" id="KW-0521">NADP</keyword>
<reference evidence="5" key="3">
    <citation type="submission" date="2019-06" db="EMBL/GenBank/DDBJ databases">
        <authorList>
            <person name="Poynton C."/>
            <person name="Hasenbein S."/>
            <person name="Benoit J.B."/>
            <person name="Sepulveda M.S."/>
            <person name="Poelchau M.F."/>
            <person name="Murali S.C."/>
            <person name="Chen S."/>
            <person name="Glastad K.M."/>
            <person name="Werren J.H."/>
            <person name="Vineis J.H."/>
            <person name="Bowen J.L."/>
            <person name="Friedrich M."/>
            <person name="Jones J."/>
            <person name="Robertson H.M."/>
            <person name="Feyereisen R."/>
            <person name="Mechler-Hickson A."/>
            <person name="Mathers N."/>
            <person name="Lee C.E."/>
            <person name="Colbourne J.K."/>
            <person name="Biales A."/>
            <person name="Johnston J.S."/>
            <person name="Wellborn G.A."/>
            <person name="Rosendale A.J."/>
            <person name="Cridge A.G."/>
            <person name="Munoz-Torres M.C."/>
            <person name="Bain P.A."/>
            <person name="Manny A.R."/>
            <person name="Major K.M."/>
            <person name="Lambert F.N."/>
            <person name="Vulpe C.D."/>
            <person name="Tuck P."/>
            <person name="Blalock B.J."/>
            <person name="Lin Y.-Y."/>
            <person name="Smith M.E."/>
            <person name="Ochoa-Acuna H."/>
            <person name="Chen M.-J.M."/>
            <person name="Childers C.P."/>
            <person name="Qu J."/>
            <person name="Dugan S."/>
            <person name="Lee S.L."/>
            <person name="Chao H."/>
            <person name="Dinh H."/>
            <person name="Han Y."/>
            <person name="Doddapaneni H."/>
            <person name="Worley K.C."/>
            <person name="Muzny D.M."/>
            <person name="Gibbs R.A."/>
            <person name="Richards S."/>
        </authorList>
    </citation>
    <scope>NUCLEOTIDE SEQUENCE</scope>
    <source>
        <strain evidence="5">HAZT.00-mixed</strain>
        <tissue evidence="5">Whole organism</tissue>
    </source>
</reference>
<reference evidence="5" key="2">
    <citation type="journal article" date="2018" name="Environ. Sci. Technol.">
        <title>The Toxicogenome of Hyalella azteca: A Model for Sediment Ecotoxicology and Evolutionary Toxicology.</title>
        <authorList>
            <person name="Poynton H.C."/>
            <person name="Hasenbein S."/>
            <person name="Benoit J.B."/>
            <person name="Sepulveda M.S."/>
            <person name="Poelchau M.F."/>
            <person name="Hughes D.S.T."/>
            <person name="Murali S.C."/>
            <person name="Chen S."/>
            <person name="Glastad K.M."/>
            <person name="Goodisman M.A.D."/>
            <person name="Werren J.H."/>
            <person name="Vineis J.H."/>
            <person name="Bowen J.L."/>
            <person name="Friedrich M."/>
            <person name="Jones J."/>
            <person name="Robertson H.M."/>
            <person name="Feyereisen R."/>
            <person name="Mechler-Hickson A."/>
            <person name="Mathers N."/>
            <person name="Lee C.E."/>
            <person name="Colbourne J.K."/>
            <person name="Biales A."/>
            <person name="Johnston J.S."/>
            <person name="Wellborn G.A."/>
            <person name="Rosendale A.J."/>
            <person name="Cridge A.G."/>
            <person name="Munoz-Torres M.C."/>
            <person name="Bain P.A."/>
            <person name="Manny A.R."/>
            <person name="Major K.M."/>
            <person name="Lambert F.N."/>
            <person name="Vulpe C.D."/>
            <person name="Tuck P."/>
            <person name="Blalock B.J."/>
            <person name="Lin Y.Y."/>
            <person name="Smith M.E."/>
            <person name="Ochoa-Acuna H."/>
            <person name="Chen M.M."/>
            <person name="Childers C.P."/>
            <person name="Qu J."/>
            <person name="Dugan S."/>
            <person name="Lee S.L."/>
            <person name="Chao H."/>
            <person name="Dinh H."/>
            <person name="Han Y."/>
            <person name="Doddapaneni H."/>
            <person name="Worley K.C."/>
            <person name="Muzny D.M."/>
            <person name="Gibbs R.A."/>
            <person name="Richards S."/>
        </authorList>
    </citation>
    <scope>NUCLEOTIDE SEQUENCE</scope>
    <source>
        <strain evidence="5">HAZT.00-mixed</strain>
        <tissue evidence="5">Whole organism</tissue>
    </source>
</reference>
<organism evidence="5">
    <name type="scientific">Hyalella azteca</name>
    <name type="common">Amphipod</name>
    <dbReference type="NCBI Taxonomy" id="294128"/>
    <lineage>
        <taxon>Eukaryota</taxon>
        <taxon>Metazoa</taxon>
        <taxon>Ecdysozoa</taxon>
        <taxon>Arthropoda</taxon>
        <taxon>Crustacea</taxon>
        <taxon>Multicrustacea</taxon>
        <taxon>Malacostraca</taxon>
        <taxon>Eumalacostraca</taxon>
        <taxon>Peracarida</taxon>
        <taxon>Amphipoda</taxon>
        <taxon>Senticaudata</taxon>
        <taxon>Talitrida</taxon>
        <taxon>Talitroidea</taxon>
        <taxon>Hyalellidae</taxon>
        <taxon>Hyalella</taxon>
    </lineage>
</organism>
<dbReference type="Pfam" id="PF00248">
    <property type="entry name" value="Aldo_ket_red"/>
    <property type="match status" value="1"/>
</dbReference>
<name>A0A6A0HFW8_HYAAZ</name>
<evidence type="ECO:0000256" key="3">
    <source>
        <dbReference type="ARBA" id="ARBA00023002"/>
    </source>
</evidence>
<dbReference type="InterPro" id="IPR023210">
    <property type="entry name" value="NADP_OxRdtase_dom"/>
</dbReference>
<dbReference type="InterPro" id="IPR018170">
    <property type="entry name" value="Aldo/ket_reductase_CS"/>
</dbReference>